<evidence type="ECO:0000313" key="2">
    <source>
        <dbReference type="Proteomes" id="UP001213681"/>
    </source>
</evidence>
<evidence type="ECO:0000313" key="1">
    <source>
        <dbReference type="EMBL" id="KAJ5444429.1"/>
    </source>
</evidence>
<proteinExistence type="predicted"/>
<sequence length="134" mass="15377">MNYDLIATEELGRILCGSCSSQYQHVKWGDKKSPVKIQDKTTAQPQEGKTFNEWIGAREKHKTNRVMVDYLNRVHGLVFTVEDPLDVRLGMLALRLQDEHEDNGPDEPDEAEGNTSLYIWLRYRSNKHSRSAGC</sequence>
<reference evidence="1" key="2">
    <citation type="journal article" date="2023" name="IMA Fungus">
        <title>Comparative genomic study of the Penicillium genus elucidates a diverse pangenome and 15 lateral gene transfer events.</title>
        <authorList>
            <person name="Petersen C."/>
            <person name="Sorensen T."/>
            <person name="Nielsen M.R."/>
            <person name="Sondergaard T.E."/>
            <person name="Sorensen J.L."/>
            <person name="Fitzpatrick D.A."/>
            <person name="Frisvad J.C."/>
            <person name="Nielsen K.L."/>
        </authorList>
    </citation>
    <scope>NUCLEOTIDE SEQUENCE</scope>
    <source>
        <strain evidence="1">IBT 16125</strain>
    </source>
</reference>
<gene>
    <name evidence="1" type="ORF">N7458_008301</name>
</gene>
<dbReference type="Proteomes" id="UP001213681">
    <property type="component" value="Unassembled WGS sequence"/>
</dbReference>
<dbReference type="EMBL" id="JAPVEA010000007">
    <property type="protein sequence ID" value="KAJ5444429.1"/>
    <property type="molecule type" value="Genomic_DNA"/>
</dbReference>
<comment type="caution">
    <text evidence="1">The sequence shown here is derived from an EMBL/GenBank/DDBJ whole genome shotgun (WGS) entry which is preliminary data.</text>
</comment>
<protein>
    <submittedName>
        <fullName evidence="1">Uncharacterized protein</fullName>
    </submittedName>
</protein>
<dbReference type="RefSeq" id="XP_056764509.1">
    <property type="nucleotide sequence ID" value="XM_056911683.1"/>
</dbReference>
<name>A0AAD6G117_9EURO</name>
<keyword evidence="2" id="KW-1185">Reference proteome</keyword>
<dbReference type="GeneID" id="81601926"/>
<accession>A0AAD6G117</accession>
<reference evidence="1" key="1">
    <citation type="submission" date="2022-12" db="EMBL/GenBank/DDBJ databases">
        <authorList>
            <person name="Petersen C."/>
        </authorList>
    </citation>
    <scope>NUCLEOTIDE SEQUENCE</scope>
    <source>
        <strain evidence="1">IBT 16125</strain>
    </source>
</reference>
<organism evidence="1 2">
    <name type="scientific">Penicillium daleae</name>
    <dbReference type="NCBI Taxonomy" id="63821"/>
    <lineage>
        <taxon>Eukaryota</taxon>
        <taxon>Fungi</taxon>
        <taxon>Dikarya</taxon>
        <taxon>Ascomycota</taxon>
        <taxon>Pezizomycotina</taxon>
        <taxon>Eurotiomycetes</taxon>
        <taxon>Eurotiomycetidae</taxon>
        <taxon>Eurotiales</taxon>
        <taxon>Aspergillaceae</taxon>
        <taxon>Penicillium</taxon>
    </lineage>
</organism>
<dbReference type="AlphaFoldDB" id="A0AAD6G117"/>